<name>V5TYC1_9ENTR</name>
<dbReference type="AlphaFoldDB" id="V5TYC1"/>
<evidence type="ECO:0000256" key="1">
    <source>
        <dbReference type="SAM" id="Phobius"/>
    </source>
</evidence>
<feature type="transmembrane region" description="Helical" evidence="1">
    <location>
        <begin position="6"/>
        <end position="25"/>
    </location>
</feature>
<proteinExistence type="predicted"/>
<dbReference type="EMBL" id="CP006731">
    <property type="protein sequence ID" value="AHB71586.1"/>
    <property type="molecule type" value="Genomic_DNA"/>
</dbReference>
<reference evidence="2 4" key="1">
    <citation type="journal article" date="2014" name="Genome Announc.">
        <title>Complete Genome Sequence of Cronobacter sakazakii Strain CMCC 45402.</title>
        <authorList>
            <person name="Zhao Z."/>
            <person name="Wang L."/>
            <person name="Wang B."/>
            <person name="Liang H."/>
            <person name="Ye Q."/>
            <person name="Zeng M."/>
        </authorList>
    </citation>
    <scope>NUCLEOTIDE SEQUENCE [LARGE SCALE GENOMIC DNA]</scope>
    <source>
        <strain evidence="4">45402</strain>
        <strain evidence="2">CMCC45402</strain>
    </source>
</reference>
<dbReference type="RefSeq" id="WP_023898296.1">
    <property type="nucleotide sequence ID" value="NC_023032.1"/>
</dbReference>
<dbReference type="PATRIC" id="fig|1401659.3.peg.1196"/>
<accession>V5TYC1</accession>
<organism evidence="2 4">
    <name type="scientific">Cronobacter malonaticus</name>
    <dbReference type="NCBI Taxonomy" id="413503"/>
    <lineage>
        <taxon>Bacteria</taxon>
        <taxon>Pseudomonadati</taxon>
        <taxon>Pseudomonadota</taxon>
        <taxon>Gammaproteobacteria</taxon>
        <taxon>Enterobacterales</taxon>
        <taxon>Enterobacteriaceae</taxon>
        <taxon>Cronobacter</taxon>
    </lineage>
</organism>
<dbReference type="HOGENOM" id="CLU_2896534_0_0_6"/>
<keyword evidence="1" id="KW-1133">Transmembrane helix</keyword>
<gene>
    <name evidence="2" type="ORF">P262_01686</name>
    <name evidence="3" type="ORF">P262_04515</name>
</gene>
<sequence length="62" mass="7232">MSGYSIYNIISGGCIGALIMTLFMWRQEKRHRSELTRIREEQIKSQQQVIAEIKSIYRNAKG</sequence>
<dbReference type="KEGG" id="csi:P262_01686"/>
<dbReference type="Proteomes" id="UP000018545">
    <property type="component" value="Chromosome"/>
</dbReference>
<evidence type="ECO:0000313" key="4">
    <source>
        <dbReference type="Proteomes" id="UP000018545"/>
    </source>
</evidence>
<keyword evidence="1" id="KW-0812">Transmembrane</keyword>
<evidence type="ECO:0000313" key="2">
    <source>
        <dbReference type="EMBL" id="AHB69564.1"/>
    </source>
</evidence>
<evidence type="ECO:0000313" key="3">
    <source>
        <dbReference type="EMBL" id="AHB71586.1"/>
    </source>
</evidence>
<protein>
    <submittedName>
        <fullName evidence="2">Uncharacterized protein</fullName>
    </submittedName>
</protein>
<dbReference type="KEGG" id="csi:P262_04515"/>
<dbReference type="EMBL" id="CP006731">
    <property type="protein sequence ID" value="AHB69564.1"/>
    <property type="molecule type" value="Genomic_DNA"/>
</dbReference>
<keyword evidence="1" id="KW-0472">Membrane</keyword>